<gene>
    <name evidence="1" type="ORF">GP486_008584</name>
</gene>
<accession>A0A9P8ID22</accession>
<comment type="caution">
    <text evidence="1">The sequence shown here is derived from an EMBL/GenBank/DDBJ whole genome shotgun (WGS) entry which is preliminary data.</text>
</comment>
<proteinExistence type="predicted"/>
<organism evidence="1 2">
    <name type="scientific">Trichoglossum hirsutum</name>
    <dbReference type="NCBI Taxonomy" id="265104"/>
    <lineage>
        <taxon>Eukaryota</taxon>
        <taxon>Fungi</taxon>
        <taxon>Dikarya</taxon>
        <taxon>Ascomycota</taxon>
        <taxon>Pezizomycotina</taxon>
        <taxon>Geoglossomycetes</taxon>
        <taxon>Geoglossales</taxon>
        <taxon>Geoglossaceae</taxon>
        <taxon>Trichoglossum</taxon>
    </lineage>
</organism>
<evidence type="ECO:0000313" key="1">
    <source>
        <dbReference type="EMBL" id="KAH0543330.1"/>
    </source>
</evidence>
<evidence type="ECO:0000313" key="2">
    <source>
        <dbReference type="Proteomes" id="UP000750711"/>
    </source>
</evidence>
<dbReference type="AlphaFoldDB" id="A0A9P8ID22"/>
<sequence>RKAVTEKVLEASAKIGTHGVHPHHLTKRHVMKALADGDISTADCLGLLDFLGEADKGDAADFETNDVTAN</sequence>
<name>A0A9P8ID22_9PEZI</name>
<protein>
    <submittedName>
        <fullName evidence="1">Uncharacterized protein</fullName>
    </submittedName>
</protein>
<dbReference type="EMBL" id="JAGHQM010003513">
    <property type="protein sequence ID" value="KAH0543330.1"/>
    <property type="molecule type" value="Genomic_DNA"/>
</dbReference>
<reference evidence="1" key="1">
    <citation type="submission" date="2021-03" db="EMBL/GenBank/DDBJ databases">
        <title>Comparative genomics and phylogenomic investigation of the class Geoglossomycetes provide insights into ecological specialization and systematics.</title>
        <authorList>
            <person name="Melie T."/>
            <person name="Pirro S."/>
            <person name="Miller A.N."/>
            <person name="Quandt A."/>
        </authorList>
    </citation>
    <scope>NUCLEOTIDE SEQUENCE</scope>
    <source>
        <strain evidence="1">CAQ_001_2017</strain>
    </source>
</reference>
<feature type="non-terminal residue" evidence="1">
    <location>
        <position position="1"/>
    </location>
</feature>
<keyword evidence="2" id="KW-1185">Reference proteome</keyword>
<dbReference type="Proteomes" id="UP000750711">
    <property type="component" value="Unassembled WGS sequence"/>
</dbReference>